<name>A0A5F8H2A9_MONDO</name>
<keyword evidence="7" id="KW-0732">Signal</keyword>
<feature type="disulfide bond" evidence="23">
    <location>
        <begin position="105"/>
        <end position="157"/>
    </location>
</feature>
<dbReference type="InterPro" id="IPR050122">
    <property type="entry name" value="RTK"/>
</dbReference>
<evidence type="ECO:0000256" key="7">
    <source>
        <dbReference type="ARBA" id="ARBA00022729"/>
    </source>
</evidence>
<dbReference type="GO" id="GO:0005007">
    <property type="term" value="F:fibroblast growth factor receptor activity"/>
    <property type="evidence" value="ECO:0007669"/>
    <property type="project" value="InterPro"/>
</dbReference>
<dbReference type="FunFam" id="3.30.200.20:FF:000011">
    <property type="entry name" value="Fibroblast growth factor receptor"/>
    <property type="match status" value="1"/>
</dbReference>
<keyword evidence="11 20" id="KW-0067">ATP-binding</keyword>
<evidence type="ECO:0000256" key="5">
    <source>
        <dbReference type="ARBA" id="ARBA00022692"/>
    </source>
</evidence>
<reference evidence="27 28" key="1">
    <citation type="journal article" date="2007" name="Nature">
        <title>Genome of the marsupial Monodelphis domestica reveals innovation in non-coding sequences.</title>
        <authorList>
            <person name="Mikkelsen T.S."/>
            <person name="Wakefield M.J."/>
            <person name="Aken B."/>
            <person name="Amemiya C.T."/>
            <person name="Chang J.L."/>
            <person name="Duke S."/>
            <person name="Garber M."/>
            <person name="Gentles A.J."/>
            <person name="Goodstadt L."/>
            <person name="Heger A."/>
            <person name="Jurka J."/>
            <person name="Kamal M."/>
            <person name="Mauceli E."/>
            <person name="Searle S.M."/>
            <person name="Sharpe T."/>
            <person name="Baker M.L."/>
            <person name="Batzer M.A."/>
            <person name="Benos P.V."/>
            <person name="Belov K."/>
            <person name="Clamp M."/>
            <person name="Cook A."/>
            <person name="Cuff J."/>
            <person name="Das R."/>
            <person name="Davidow L."/>
            <person name="Deakin J.E."/>
            <person name="Fazzari M.J."/>
            <person name="Glass J.L."/>
            <person name="Grabherr M."/>
            <person name="Greally J.M."/>
            <person name="Gu W."/>
            <person name="Hore T.A."/>
            <person name="Huttley G.A."/>
            <person name="Kleber M."/>
            <person name="Jirtle R.L."/>
            <person name="Koina E."/>
            <person name="Lee J.T."/>
            <person name="Mahony S."/>
            <person name="Marra M.A."/>
            <person name="Miller R.D."/>
            <person name="Nicholls R.D."/>
            <person name="Oda M."/>
            <person name="Papenfuss A.T."/>
            <person name="Parra Z.E."/>
            <person name="Pollock D.D."/>
            <person name="Ray D.A."/>
            <person name="Schein J.E."/>
            <person name="Speed T.P."/>
            <person name="Thompson K."/>
            <person name="VandeBerg J.L."/>
            <person name="Wade C.M."/>
            <person name="Walker J.A."/>
            <person name="Waters P.D."/>
            <person name="Webber C."/>
            <person name="Weidman J.R."/>
            <person name="Xie X."/>
            <person name="Zody M.C."/>
            <person name="Baldwin J."/>
            <person name="Abdouelleil A."/>
            <person name="Abdulkadir J."/>
            <person name="Abebe A."/>
            <person name="Abera B."/>
            <person name="Abreu J."/>
            <person name="Acer S.C."/>
            <person name="Aftuck L."/>
            <person name="Alexander A."/>
            <person name="An P."/>
            <person name="Anderson E."/>
            <person name="Anderson S."/>
            <person name="Arachi H."/>
            <person name="Azer M."/>
            <person name="Bachantsang P."/>
            <person name="Barry A."/>
            <person name="Bayul T."/>
            <person name="Berlin A."/>
            <person name="Bessette D."/>
            <person name="Bloom T."/>
            <person name="Bloom T."/>
            <person name="Boguslavskiy L."/>
            <person name="Bonnet C."/>
            <person name="Boukhgalter B."/>
            <person name="Bourzgui I."/>
            <person name="Brown A."/>
            <person name="Cahill P."/>
            <person name="Channer S."/>
            <person name="Cheshatsang Y."/>
            <person name="Chuda L."/>
            <person name="Citroen M."/>
            <person name="Collymore A."/>
            <person name="Cooke P."/>
            <person name="Costello M."/>
            <person name="D'Aco K."/>
            <person name="Daza R."/>
            <person name="De Haan G."/>
            <person name="DeGray S."/>
            <person name="DeMaso C."/>
            <person name="Dhargay N."/>
            <person name="Dooley K."/>
            <person name="Dooley E."/>
            <person name="Doricent M."/>
            <person name="Dorje P."/>
            <person name="Dorjee K."/>
            <person name="Dupes A."/>
            <person name="Elong R."/>
            <person name="Falk J."/>
            <person name="Farina A."/>
            <person name="Faro S."/>
            <person name="Ferguson D."/>
            <person name="Fisher S."/>
            <person name="Foley C.D."/>
            <person name="Franke A."/>
            <person name="Friedrich D."/>
            <person name="Gadbois L."/>
            <person name="Gearin G."/>
            <person name="Gearin C.R."/>
            <person name="Giannoukos G."/>
            <person name="Goode T."/>
            <person name="Graham J."/>
            <person name="Grandbois E."/>
            <person name="Grewal S."/>
            <person name="Gyaltsen K."/>
            <person name="Hafez N."/>
            <person name="Hagos B."/>
            <person name="Hall J."/>
            <person name="Henson C."/>
            <person name="Hollinger A."/>
            <person name="Honan T."/>
            <person name="Huard M.D."/>
            <person name="Hughes L."/>
            <person name="Hurhula B."/>
            <person name="Husby M.E."/>
            <person name="Kamat A."/>
            <person name="Kanga B."/>
            <person name="Kashin S."/>
            <person name="Khazanovich D."/>
            <person name="Kisner P."/>
            <person name="Lance K."/>
            <person name="Lara M."/>
            <person name="Lee W."/>
            <person name="Lennon N."/>
            <person name="Letendre F."/>
            <person name="LeVine R."/>
            <person name="Lipovsky A."/>
            <person name="Liu X."/>
            <person name="Liu J."/>
            <person name="Liu S."/>
            <person name="Lokyitsang T."/>
            <person name="Lokyitsang Y."/>
            <person name="Lubonja R."/>
            <person name="Lui A."/>
            <person name="MacDonald P."/>
            <person name="Magnisalis V."/>
            <person name="Maru K."/>
            <person name="Matthews C."/>
            <person name="McCusker W."/>
            <person name="McDonough S."/>
            <person name="Mehta T."/>
            <person name="Meldrim J."/>
            <person name="Meneus L."/>
            <person name="Mihai O."/>
            <person name="Mihalev A."/>
            <person name="Mihova T."/>
            <person name="Mittelman R."/>
            <person name="Mlenga V."/>
            <person name="Montmayeur A."/>
            <person name="Mulrain L."/>
            <person name="Navidi A."/>
            <person name="Naylor J."/>
            <person name="Negash T."/>
            <person name="Nguyen T."/>
            <person name="Nguyen N."/>
            <person name="Nicol R."/>
            <person name="Norbu C."/>
            <person name="Norbu N."/>
            <person name="Novod N."/>
            <person name="O'Neill B."/>
            <person name="Osman S."/>
            <person name="Markiewicz E."/>
            <person name="Oyono O.L."/>
            <person name="Patti C."/>
            <person name="Phunkhang P."/>
            <person name="Pierre F."/>
            <person name="Priest M."/>
            <person name="Raghuraman S."/>
            <person name="Rege F."/>
            <person name="Reyes R."/>
            <person name="Rise C."/>
            <person name="Rogov P."/>
            <person name="Ross K."/>
            <person name="Ryan E."/>
            <person name="Settipalli S."/>
            <person name="Shea T."/>
            <person name="Sherpa N."/>
            <person name="Shi L."/>
            <person name="Shih D."/>
            <person name="Sparrow T."/>
            <person name="Spaulding J."/>
            <person name="Stalker J."/>
            <person name="Stange-Thomann N."/>
            <person name="Stavropoulos S."/>
            <person name="Stone C."/>
            <person name="Strader C."/>
            <person name="Tesfaye S."/>
            <person name="Thomson T."/>
            <person name="Thoulutsang Y."/>
            <person name="Thoulutsang D."/>
            <person name="Topham K."/>
            <person name="Topping I."/>
            <person name="Tsamla T."/>
            <person name="Vassiliev H."/>
            <person name="Vo A."/>
            <person name="Wangchuk T."/>
            <person name="Wangdi T."/>
            <person name="Weiand M."/>
            <person name="Wilkinson J."/>
            <person name="Wilson A."/>
            <person name="Yadav S."/>
            <person name="Young G."/>
            <person name="Yu Q."/>
            <person name="Zembek L."/>
            <person name="Zhong D."/>
            <person name="Zimmer A."/>
            <person name="Zwirko Z."/>
            <person name="Jaffe D.B."/>
            <person name="Alvarez P."/>
            <person name="Brockman W."/>
            <person name="Butler J."/>
            <person name="Chin C."/>
            <person name="Gnerre S."/>
            <person name="MacCallum I."/>
            <person name="Graves J.A."/>
            <person name="Ponting C.P."/>
            <person name="Breen M."/>
            <person name="Samollow P.B."/>
            <person name="Lander E.S."/>
            <person name="Lindblad-Toh K."/>
        </authorList>
    </citation>
    <scope>NUCLEOTIDE SEQUENCE [LARGE SCALE GENOMIC DNA]</scope>
</reference>
<dbReference type="GO" id="GO:0006915">
    <property type="term" value="P:apoptotic process"/>
    <property type="evidence" value="ECO:0007669"/>
    <property type="project" value="UniProtKB-KW"/>
</dbReference>
<evidence type="ECO:0000256" key="15">
    <source>
        <dbReference type="ARBA" id="ARBA00023157"/>
    </source>
</evidence>
<dbReference type="GO" id="GO:0005524">
    <property type="term" value="F:ATP binding"/>
    <property type="evidence" value="ECO:0007669"/>
    <property type="project" value="UniProtKB-UniRule"/>
</dbReference>
<dbReference type="FunFam" id="2.60.40.10:FF:000016">
    <property type="entry name" value="Fibroblast growth factor receptor"/>
    <property type="match status" value="1"/>
</dbReference>
<dbReference type="SMART" id="SM00409">
    <property type="entry name" value="IG"/>
    <property type="match status" value="2"/>
</dbReference>
<reference evidence="27" key="2">
    <citation type="submission" date="2025-08" db="UniProtKB">
        <authorList>
            <consortium name="Ensembl"/>
        </authorList>
    </citation>
    <scope>IDENTIFICATION</scope>
</reference>
<dbReference type="GO" id="GO:0005886">
    <property type="term" value="C:plasma membrane"/>
    <property type="evidence" value="ECO:0007669"/>
    <property type="project" value="UniProtKB-SubCell"/>
</dbReference>
<dbReference type="PROSITE" id="PS50011">
    <property type="entry name" value="PROTEIN_KINASE_DOM"/>
    <property type="match status" value="1"/>
</dbReference>
<dbReference type="FunFam" id="2.60.40.10:FF:000020">
    <property type="entry name" value="Fibroblast growth factor receptor"/>
    <property type="match status" value="1"/>
</dbReference>
<dbReference type="GeneTree" id="ENSGT00940000159880"/>
<dbReference type="AlphaFoldDB" id="A0A5F8H2A9"/>
<dbReference type="SUPFAM" id="SSF48726">
    <property type="entry name" value="Immunoglobulin"/>
    <property type="match status" value="2"/>
</dbReference>
<dbReference type="EC" id="2.7.10.1" evidence="20"/>
<evidence type="ECO:0000256" key="6">
    <source>
        <dbReference type="ARBA" id="ARBA00022703"/>
    </source>
</evidence>
<dbReference type="InterPro" id="IPR016248">
    <property type="entry name" value="FGF_rcpt_fam"/>
</dbReference>
<dbReference type="SMART" id="SM00408">
    <property type="entry name" value="IGc2"/>
    <property type="match status" value="2"/>
</dbReference>
<feature type="binding site" evidence="22">
    <location>
        <position position="524"/>
    </location>
    <ligand>
        <name>ATP</name>
        <dbReference type="ChEBI" id="CHEBI:30616"/>
    </ligand>
</feature>
<evidence type="ECO:0000256" key="18">
    <source>
        <dbReference type="ARBA" id="ARBA00023319"/>
    </source>
</evidence>
<evidence type="ECO:0000259" key="26">
    <source>
        <dbReference type="PROSITE" id="PS50835"/>
    </source>
</evidence>
<feature type="disulfide bond" evidence="23">
    <location>
        <begin position="204"/>
        <end position="266"/>
    </location>
</feature>
<dbReference type="Bgee" id="ENSMODG00000004268">
    <property type="expression patterns" value="Expressed in cerebellum and 18 other cell types or tissues"/>
</dbReference>
<keyword evidence="16 20" id="KW-0675">Receptor</keyword>
<keyword evidence="15 23" id="KW-1015">Disulfide bond</keyword>
<dbReference type="InterPro" id="IPR003598">
    <property type="entry name" value="Ig_sub2"/>
</dbReference>
<evidence type="ECO:0000256" key="11">
    <source>
        <dbReference type="ARBA" id="ARBA00022840"/>
    </source>
</evidence>
<evidence type="ECO:0000256" key="4">
    <source>
        <dbReference type="ARBA" id="ARBA00022679"/>
    </source>
</evidence>
<evidence type="ECO:0000256" key="23">
    <source>
        <dbReference type="PIRSR" id="PIRSR000628-3"/>
    </source>
</evidence>
<feature type="domain" description="Ig-like" evidence="26">
    <location>
        <begin position="80"/>
        <end position="173"/>
    </location>
</feature>
<feature type="binding site" evidence="22">
    <location>
        <begin position="381"/>
        <end position="387"/>
    </location>
    <ligand>
        <name>ATP</name>
        <dbReference type="ChEBI" id="CHEBI:30616"/>
    </ligand>
</feature>
<feature type="domain" description="Ig-like" evidence="26">
    <location>
        <begin position="182"/>
        <end position="271"/>
    </location>
</feature>
<evidence type="ECO:0000256" key="3">
    <source>
        <dbReference type="ARBA" id="ARBA00022553"/>
    </source>
</evidence>
<evidence type="ECO:0000256" key="12">
    <source>
        <dbReference type="ARBA" id="ARBA00022989"/>
    </source>
</evidence>
<evidence type="ECO:0000256" key="14">
    <source>
        <dbReference type="ARBA" id="ARBA00023137"/>
    </source>
</evidence>
<feature type="active site" description="Proton acceptor" evidence="21">
    <location>
        <position position="520"/>
    </location>
</feature>
<evidence type="ECO:0000256" key="16">
    <source>
        <dbReference type="ARBA" id="ARBA00023170"/>
    </source>
</evidence>
<dbReference type="InterPro" id="IPR003599">
    <property type="entry name" value="Ig_sub"/>
</dbReference>
<feature type="binding site" evidence="22">
    <location>
        <position position="465"/>
    </location>
    <ligand>
        <name>ATP</name>
        <dbReference type="ChEBI" id="CHEBI:30616"/>
    </ligand>
</feature>
<sequence>RLSECLDRLSCSCLRLGRDPTMMQEKLLANLEGQDHYLQFGETELLPILTPWGLPCCDGGRTLLHLLIFSFFFPPPPGAPYWTRPERMDKKLLAVPAANTVRFRCPAAGNPTPSIYWLKNGREFKGEHRIGGIKLRHQQWSLVMESVVPSDRGNYTCVVENKYGSIQQTYTLDVLERSPHRPILQAGLPANQTVVVGSNVEFHCKVYSDAQPHIQWLKHVEVNGSKYGPDGTPYVTVLKVFNTTDKELEILYLRNVTFEDAGEYTCLAGNSIGFSHHSAWLMVLPGTPLPSLSYLGLALLSPVGNSKAINTPTVQKVSKFPLKRQVSLESNSSMNSNTPLVRIARLSSSEGPMLANVSELELPADPKWELCRSRLTLGKPLGEGCFGQVVMAEAIGIDKDKPNKPVTVAVKMLKDDATDKDLSDLVSEMEMMKMIGKHKNIINLLGACTQDGPLYVLVEYASKGNLREYLRARRPPGMDYSFDTCKLPEEQLTFKDLVSCAYQVARGMEYLASQKCIHRDLAARNVLVTEDSVMKIADFGLARDVHNIDYYKKTTNGRLPVKWMAPEALFDRVYTHQSDVWSFGVLLWEIFTLGGSPYPGIPVEELFKLLKEGHRMDKPANCTHDLYMIMRECWHAVPSQRPTFKQLVEDLDRVLTVTSTDEYLDLSVPFEQYSPTCQDSHSTCSSGDDSVFAHDLLPEEPCLPKAPKCNGALRT</sequence>
<keyword evidence="18" id="KW-0393">Immunoglobulin domain</keyword>
<dbReference type="InterPro" id="IPR007110">
    <property type="entry name" value="Ig-like_dom"/>
</dbReference>
<keyword evidence="10 20" id="KW-0418">Kinase</keyword>
<keyword evidence="3" id="KW-0597">Phosphoprotein</keyword>
<dbReference type="InterPro" id="IPR017441">
    <property type="entry name" value="Protein_kinase_ATP_BS"/>
</dbReference>
<dbReference type="InterPro" id="IPR020635">
    <property type="entry name" value="Tyr_kinase_cat_dom"/>
</dbReference>
<reference evidence="27" key="3">
    <citation type="submission" date="2025-09" db="UniProtKB">
        <authorList>
            <consortium name="Ensembl"/>
        </authorList>
    </citation>
    <scope>IDENTIFICATION</scope>
</reference>
<evidence type="ECO:0000256" key="17">
    <source>
        <dbReference type="ARBA" id="ARBA00023180"/>
    </source>
</evidence>
<evidence type="ECO:0000256" key="21">
    <source>
        <dbReference type="PIRSR" id="PIRSR000628-1"/>
    </source>
</evidence>
<dbReference type="InterPro" id="IPR000719">
    <property type="entry name" value="Prot_kinase_dom"/>
</dbReference>
<dbReference type="PROSITE" id="PS00109">
    <property type="entry name" value="PROTEIN_KINASE_TYR"/>
    <property type="match status" value="1"/>
</dbReference>
<dbReference type="InterPro" id="IPR008266">
    <property type="entry name" value="Tyr_kinase_AS"/>
</dbReference>
<gene>
    <name evidence="27" type="primary">FGFR3</name>
</gene>
<dbReference type="InterPro" id="IPR013098">
    <property type="entry name" value="Ig_I-set"/>
</dbReference>
<evidence type="ECO:0000256" key="8">
    <source>
        <dbReference type="ARBA" id="ARBA00022737"/>
    </source>
</evidence>
<keyword evidence="5" id="KW-0812">Transmembrane</keyword>
<feature type="domain" description="Protein kinase" evidence="25">
    <location>
        <begin position="375"/>
        <end position="664"/>
    </location>
</feature>
<feature type="binding site" evidence="22">
    <location>
        <position position="538"/>
    </location>
    <ligand>
        <name>ATP</name>
        <dbReference type="ChEBI" id="CHEBI:30616"/>
    </ligand>
</feature>
<dbReference type="Gene3D" id="3.30.200.20">
    <property type="entry name" value="Phosphorylase Kinase, domain 1"/>
    <property type="match status" value="1"/>
</dbReference>
<evidence type="ECO:0000313" key="27">
    <source>
        <dbReference type="Ensembl" id="ENSMODP00000053526.1"/>
    </source>
</evidence>
<evidence type="ECO:0000256" key="13">
    <source>
        <dbReference type="ARBA" id="ARBA00023136"/>
    </source>
</evidence>
<evidence type="ECO:0000256" key="20">
    <source>
        <dbReference type="PIRNR" id="PIRNR000628"/>
    </source>
</evidence>
<dbReference type="PANTHER" id="PTHR24416">
    <property type="entry name" value="TYROSINE-PROTEIN KINASE RECEPTOR"/>
    <property type="match status" value="1"/>
</dbReference>
<keyword evidence="13 20" id="KW-0472">Membrane</keyword>
<evidence type="ECO:0000256" key="10">
    <source>
        <dbReference type="ARBA" id="ARBA00022777"/>
    </source>
</evidence>
<organism evidence="27 28">
    <name type="scientific">Monodelphis domestica</name>
    <name type="common">Gray short-tailed opossum</name>
    <dbReference type="NCBI Taxonomy" id="13616"/>
    <lineage>
        <taxon>Eukaryota</taxon>
        <taxon>Metazoa</taxon>
        <taxon>Chordata</taxon>
        <taxon>Craniata</taxon>
        <taxon>Vertebrata</taxon>
        <taxon>Euteleostomi</taxon>
        <taxon>Mammalia</taxon>
        <taxon>Metatheria</taxon>
        <taxon>Didelphimorphia</taxon>
        <taxon>Didelphidae</taxon>
        <taxon>Monodelphis</taxon>
    </lineage>
</organism>
<dbReference type="CDD" id="cd05100">
    <property type="entry name" value="PTKc_FGFR3"/>
    <property type="match status" value="1"/>
</dbReference>
<dbReference type="Gene3D" id="1.10.510.10">
    <property type="entry name" value="Transferase(Phosphotransferase) domain 1"/>
    <property type="match status" value="1"/>
</dbReference>
<dbReference type="SMART" id="SM00219">
    <property type="entry name" value="TyrKc"/>
    <property type="match status" value="1"/>
</dbReference>
<keyword evidence="8" id="KW-0677">Repeat</keyword>
<evidence type="ECO:0000256" key="9">
    <source>
        <dbReference type="ARBA" id="ARBA00022741"/>
    </source>
</evidence>
<dbReference type="Ensembl" id="ENSMODT00000088073.1">
    <property type="protein sequence ID" value="ENSMODP00000053526.1"/>
    <property type="gene ID" value="ENSMODG00000004268.4"/>
</dbReference>
<dbReference type="Gene3D" id="2.60.40.10">
    <property type="entry name" value="Immunoglobulins"/>
    <property type="match status" value="2"/>
</dbReference>
<dbReference type="Proteomes" id="UP000002280">
    <property type="component" value="Chromosome 5"/>
</dbReference>
<comment type="catalytic activity">
    <reaction evidence="19 20">
        <text>L-tyrosyl-[protein] + ATP = O-phospho-L-tyrosyl-[protein] + ADP + H(+)</text>
        <dbReference type="Rhea" id="RHEA:10596"/>
        <dbReference type="Rhea" id="RHEA-COMP:10136"/>
        <dbReference type="Rhea" id="RHEA-COMP:20101"/>
        <dbReference type="ChEBI" id="CHEBI:15378"/>
        <dbReference type="ChEBI" id="CHEBI:30616"/>
        <dbReference type="ChEBI" id="CHEBI:46858"/>
        <dbReference type="ChEBI" id="CHEBI:61978"/>
        <dbReference type="ChEBI" id="CHEBI:456216"/>
        <dbReference type="EC" id="2.7.10.1"/>
    </reaction>
</comment>
<dbReference type="CDD" id="cd05857">
    <property type="entry name" value="IgI_2_FGFR"/>
    <property type="match status" value="1"/>
</dbReference>
<dbReference type="PANTHER" id="PTHR24416:SF505">
    <property type="entry name" value="FIBROBLAST GROWTH FACTOR RECEPTOR 3"/>
    <property type="match status" value="1"/>
</dbReference>
<feature type="binding site" evidence="22">
    <location>
        <begin position="459"/>
        <end position="461"/>
    </location>
    <ligand>
        <name>ATP</name>
        <dbReference type="ChEBI" id="CHEBI:30616"/>
    </ligand>
</feature>
<dbReference type="InterPro" id="IPR036179">
    <property type="entry name" value="Ig-like_dom_sf"/>
</dbReference>
<keyword evidence="4 20" id="KW-0808">Transferase</keyword>
<evidence type="ECO:0000256" key="1">
    <source>
        <dbReference type="ARBA" id="ARBA00004251"/>
    </source>
</evidence>
<dbReference type="Pfam" id="PF07714">
    <property type="entry name" value="PK_Tyr_Ser-Thr"/>
    <property type="match status" value="1"/>
</dbReference>
<dbReference type="PROSITE" id="PS50835">
    <property type="entry name" value="IG_LIKE"/>
    <property type="match status" value="2"/>
</dbReference>
<protein>
    <recommendedName>
        <fullName evidence="20">Fibroblast growth factor receptor</fullName>
        <ecNumber evidence="20">2.7.10.1</ecNumber>
    </recommendedName>
</protein>
<dbReference type="PIRSF" id="PIRSF000628">
    <property type="entry name" value="FGFR"/>
    <property type="match status" value="1"/>
</dbReference>
<keyword evidence="2" id="KW-1003">Cell membrane</keyword>
<dbReference type="InterPro" id="IPR011009">
    <property type="entry name" value="Kinase-like_dom_sf"/>
</dbReference>
<keyword evidence="6" id="KW-0053">Apoptosis</keyword>
<dbReference type="PROSITE" id="PS00107">
    <property type="entry name" value="PROTEIN_KINASE_ATP"/>
    <property type="match status" value="1"/>
</dbReference>
<dbReference type="GO" id="GO:0008284">
    <property type="term" value="P:positive regulation of cell population proliferation"/>
    <property type="evidence" value="ECO:0007669"/>
    <property type="project" value="InterPro"/>
</dbReference>
<accession>A0A5F8H2A9</accession>
<dbReference type="SUPFAM" id="SSF56112">
    <property type="entry name" value="Protein kinase-like (PK-like)"/>
    <property type="match status" value="1"/>
</dbReference>
<keyword evidence="28" id="KW-1185">Reference proteome</keyword>
<keyword evidence="14 20" id="KW-0829">Tyrosine-protein kinase</keyword>
<dbReference type="PRINTS" id="PR00109">
    <property type="entry name" value="TYRKINASE"/>
</dbReference>
<dbReference type="FunFam" id="1.10.510.10:FF:000007">
    <property type="entry name" value="Fibroblast growth factor receptor"/>
    <property type="match status" value="1"/>
</dbReference>
<keyword evidence="17" id="KW-0325">Glycoprotein</keyword>
<comment type="similarity">
    <text evidence="20">Belongs to the protein kinase superfamily. Tyr protein kinase family. Fibroblast growth factor receptor subfamily.</text>
</comment>
<comment type="subcellular location">
    <subcellularLocation>
        <location evidence="1">Cell membrane</location>
        <topology evidence="1">Single-pass type I membrane protein</topology>
    </subcellularLocation>
</comment>
<evidence type="ECO:0000259" key="25">
    <source>
        <dbReference type="PROSITE" id="PS50011"/>
    </source>
</evidence>
<feature type="binding site" evidence="22 24">
    <location>
        <position position="411"/>
    </location>
    <ligand>
        <name>ATP</name>
        <dbReference type="ChEBI" id="CHEBI:30616"/>
    </ligand>
</feature>
<evidence type="ECO:0000256" key="2">
    <source>
        <dbReference type="ARBA" id="ARBA00022475"/>
    </source>
</evidence>
<proteinExistence type="inferred from homology"/>
<keyword evidence="12" id="KW-1133">Transmembrane helix</keyword>
<evidence type="ECO:0000256" key="22">
    <source>
        <dbReference type="PIRSR" id="PIRSR000628-2"/>
    </source>
</evidence>
<dbReference type="Pfam" id="PF07679">
    <property type="entry name" value="I-set"/>
    <property type="match status" value="1"/>
</dbReference>
<evidence type="ECO:0000313" key="28">
    <source>
        <dbReference type="Proteomes" id="UP000002280"/>
    </source>
</evidence>
<dbReference type="InterPro" id="IPR013783">
    <property type="entry name" value="Ig-like_fold"/>
</dbReference>
<evidence type="ECO:0000256" key="24">
    <source>
        <dbReference type="PROSITE-ProRule" id="PRU10141"/>
    </source>
</evidence>
<evidence type="ECO:0000256" key="19">
    <source>
        <dbReference type="ARBA" id="ARBA00051243"/>
    </source>
</evidence>
<keyword evidence="9 20" id="KW-0547">Nucleotide-binding</keyword>
<dbReference type="InterPro" id="IPR001245">
    <property type="entry name" value="Ser-Thr/Tyr_kinase_cat_dom"/>
</dbReference>
<dbReference type="Pfam" id="PF13927">
    <property type="entry name" value="Ig_3"/>
    <property type="match status" value="1"/>
</dbReference>